<dbReference type="PANTHER" id="PTHR10290:SF3">
    <property type="entry name" value="DNA TOPOISOMERASE 1"/>
    <property type="match status" value="1"/>
</dbReference>
<evidence type="ECO:0000259" key="7">
    <source>
        <dbReference type="Pfam" id="PF01028"/>
    </source>
</evidence>
<accession>A0A7X3D114</accession>
<dbReference type="EMBL" id="RCNR01000009">
    <property type="protein sequence ID" value="MUH35566.1"/>
    <property type="molecule type" value="Genomic_DNA"/>
</dbReference>
<feature type="domain" description="DNA topoisomerase I catalytic core eukaryotic-type" evidence="7">
    <location>
        <begin position="104"/>
        <end position="322"/>
    </location>
</feature>
<dbReference type="InterPro" id="IPR049331">
    <property type="entry name" value="Top1B_N_bact"/>
</dbReference>
<name>A0A7X3D114_9FLAO</name>
<dbReference type="InterPro" id="IPR035447">
    <property type="entry name" value="DNA_topo_I_N_sf"/>
</dbReference>
<dbReference type="AlphaFoldDB" id="A0A7X3D114"/>
<dbReference type="InterPro" id="IPR014711">
    <property type="entry name" value="TopoI_cat_a-hlx-sub_euk"/>
</dbReference>
<dbReference type="OrthoDB" id="9778962at2"/>
<dbReference type="PANTHER" id="PTHR10290">
    <property type="entry name" value="DNA TOPOISOMERASE I"/>
    <property type="match status" value="1"/>
</dbReference>
<dbReference type="GO" id="GO:0006265">
    <property type="term" value="P:DNA topological change"/>
    <property type="evidence" value="ECO:0007669"/>
    <property type="project" value="InterPro"/>
</dbReference>
<evidence type="ECO:0000256" key="4">
    <source>
        <dbReference type="ARBA" id="ARBA00023029"/>
    </source>
</evidence>
<dbReference type="Pfam" id="PF01028">
    <property type="entry name" value="Topoisom_I"/>
    <property type="match status" value="1"/>
</dbReference>
<keyword evidence="4" id="KW-0799">Topoisomerase</keyword>
<dbReference type="Proteomes" id="UP000540519">
    <property type="component" value="Unassembled WGS sequence"/>
</dbReference>
<dbReference type="PRINTS" id="PR00416">
    <property type="entry name" value="EUTPISMRASEI"/>
</dbReference>
<dbReference type="InterPro" id="IPR011010">
    <property type="entry name" value="DNA_brk_join_enz"/>
</dbReference>
<dbReference type="EC" id="5.6.2.1" evidence="3"/>
<evidence type="ECO:0000259" key="8">
    <source>
        <dbReference type="Pfam" id="PF21338"/>
    </source>
</evidence>
<dbReference type="PROSITE" id="PS52038">
    <property type="entry name" value="TOPO_IB_2"/>
    <property type="match status" value="1"/>
</dbReference>
<dbReference type="Gene3D" id="1.10.132.120">
    <property type="match status" value="1"/>
</dbReference>
<protein>
    <recommendedName>
        <fullName evidence="3">DNA topoisomerase</fullName>
        <ecNumber evidence="3">5.6.2.1</ecNumber>
    </recommendedName>
</protein>
<evidence type="ECO:0000256" key="2">
    <source>
        <dbReference type="ARBA" id="ARBA00006645"/>
    </source>
</evidence>
<evidence type="ECO:0000256" key="3">
    <source>
        <dbReference type="ARBA" id="ARBA00012891"/>
    </source>
</evidence>
<comment type="similarity">
    <text evidence="2">Belongs to the type IB topoisomerase family.</text>
</comment>
<gene>
    <name evidence="9" type="ORF">D9O36_06925</name>
</gene>
<sequence length="356" mass="41703">MAQKNLLSQLLKAPELAIENLNLVYIDNGKMPISRRRKGKGFVYTYKQKPIKDKNEIERITSLVLPPAWEDVKITHLQNGHLQAVGKDLKNRKQYRYHPTWVKIRNQTKFYKMSLFGKKLPTIREQVEKDLSQKQWTKSKVVALIVKLMDETHIRIGNEQYAKRNKSYGLSTMRKKHVEIFKNNIKFEFVGKKGKQHSVTVRNKKLIRLISRCEDIPGWELFQYYDEDGDKQSVDSSMVNEYLHDISGEFFTAKDFRTWAASVVFFDTLLDLSPTETQKENKKNLLIGFDAAAAALGNTRNVCRKYYVHPVLVSKYEDGSIEKWFDKAEKEDSRSEHFTTSEMVILELFEQYTPKF</sequence>
<dbReference type="InterPro" id="IPR013500">
    <property type="entry name" value="TopoI_cat_euk"/>
</dbReference>
<dbReference type="InterPro" id="IPR051062">
    <property type="entry name" value="Topoisomerase_IB"/>
</dbReference>
<comment type="caution">
    <text evidence="9">The sequence shown here is derived from an EMBL/GenBank/DDBJ whole genome shotgun (WGS) entry which is preliminary data.</text>
</comment>
<evidence type="ECO:0000256" key="5">
    <source>
        <dbReference type="ARBA" id="ARBA00023125"/>
    </source>
</evidence>
<organism evidence="9 10">
    <name type="scientific">Zobellia amurskyensis</name>
    <dbReference type="NCBI Taxonomy" id="248905"/>
    <lineage>
        <taxon>Bacteria</taxon>
        <taxon>Pseudomonadati</taxon>
        <taxon>Bacteroidota</taxon>
        <taxon>Flavobacteriia</taxon>
        <taxon>Flavobacteriales</taxon>
        <taxon>Flavobacteriaceae</taxon>
        <taxon>Zobellia</taxon>
    </lineage>
</organism>
<dbReference type="GO" id="GO:0003917">
    <property type="term" value="F:DNA topoisomerase type I (single strand cut, ATP-independent) activity"/>
    <property type="evidence" value="ECO:0007669"/>
    <property type="project" value="UniProtKB-EC"/>
</dbReference>
<dbReference type="SUPFAM" id="SSF56349">
    <property type="entry name" value="DNA breaking-rejoining enzymes"/>
    <property type="match status" value="1"/>
</dbReference>
<dbReference type="Pfam" id="PF21338">
    <property type="entry name" value="Top1B_N_bact"/>
    <property type="match status" value="1"/>
</dbReference>
<keyword evidence="10" id="KW-1185">Reference proteome</keyword>
<evidence type="ECO:0000313" key="10">
    <source>
        <dbReference type="Proteomes" id="UP000540519"/>
    </source>
</evidence>
<evidence type="ECO:0000256" key="1">
    <source>
        <dbReference type="ARBA" id="ARBA00000213"/>
    </source>
</evidence>
<dbReference type="RefSeq" id="WP_155599362.1">
    <property type="nucleotide sequence ID" value="NZ_RCNR01000009.1"/>
</dbReference>
<feature type="domain" description="DNA topoisomerase IB N-terminal" evidence="8">
    <location>
        <begin position="41"/>
        <end position="88"/>
    </location>
</feature>
<dbReference type="GO" id="GO:0003677">
    <property type="term" value="F:DNA binding"/>
    <property type="evidence" value="ECO:0007669"/>
    <property type="project" value="UniProtKB-KW"/>
</dbReference>
<proteinExistence type="inferred from homology"/>
<evidence type="ECO:0000256" key="6">
    <source>
        <dbReference type="ARBA" id="ARBA00023235"/>
    </source>
</evidence>
<reference evidence="9 10" key="1">
    <citation type="journal article" date="2019" name="Mar. Drugs">
        <title>Comparative Genomics and CAZyme Genome Repertoires of Marine Zobellia amurskyensis KMM 3526(T) and Zobellia laminariae KMM 3676(T).</title>
        <authorList>
            <person name="Chernysheva N."/>
            <person name="Bystritskaya E."/>
            <person name="Stenkova A."/>
            <person name="Golovkin I."/>
            <person name="Nedashkovskaya O."/>
            <person name="Isaeva M."/>
        </authorList>
    </citation>
    <scope>NUCLEOTIDE SEQUENCE [LARGE SCALE GENOMIC DNA]</scope>
    <source>
        <strain evidence="9 10">KMM 3526</strain>
    </source>
</reference>
<dbReference type="Gene3D" id="3.30.66.10">
    <property type="entry name" value="DNA topoisomerase I domain"/>
    <property type="match status" value="1"/>
</dbReference>
<comment type="catalytic activity">
    <reaction evidence="1">
        <text>ATP-independent breakage of single-stranded DNA, followed by passage and rejoining.</text>
        <dbReference type="EC" id="5.6.2.1"/>
    </reaction>
</comment>
<dbReference type="InterPro" id="IPR001631">
    <property type="entry name" value="TopoI"/>
</dbReference>
<dbReference type="Gene3D" id="3.90.15.10">
    <property type="entry name" value="Topoisomerase I, Chain A, domain 3"/>
    <property type="match status" value="1"/>
</dbReference>
<dbReference type="SUPFAM" id="SSF55869">
    <property type="entry name" value="DNA topoisomerase I domain"/>
    <property type="match status" value="1"/>
</dbReference>
<keyword evidence="6 9" id="KW-0413">Isomerase</keyword>
<keyword evidence="5" id="KW-0238">DNA-binding</keyword>
<evidence type="ECO:0000313" key="9">
    <source>
        <dbReference type="EMBL" id="MUH35566.1"/>
    </source>
</evidence>